<reference evidence="1 2" key="1">
    <citation type="submission" date="2024-02" db="EMBL/GenBank/DDBJ databases">
        <title>A Gaetbulibacter species isolated from tidal flats and genomic insights of their niches.</title>
        <authorList>
            <person name="Ye Y."/>
        </authorList>
    </citation>
    <scope>NUCLEOTIDE SEQUENCE [LARGE SCALE GENOMIC DNA]</scope>
    <source>
        <strain evidence="1 2">KYW382</strain>
    </source>
</reference>
<comment type="caution">
    <text evidence="1">The sequence shown here is derived from an EMBL/GenBank/DDBJ whole genome shotgun (WGS) entry which is preliminary data.</text>
</comment>
<proteinExistence type="predicted"/>
<dbReference type="Proteomes" id="UP001610100">
    <property type="component" value="Unassembled WGS sequence"/>
</dbReference>
<dbReference type="Gene3D" id="3.40.30.10">
    <property type="entry name" value="Glutaredoxin"/>
    <property type="match status" value="1"/>
</dbReference>
<organism evidence="1 2">
    <name type="scientific">Gaetbulibacter aestuarii</name>
    <dbReference type="NCBI Taxonomy" id="1502358"/>
    <lineage>
        <taxon>Bacteria</taxon>
        <taxon>Pseudomonadati</taxon>
        <taxon>Bacteroidota</taxon>
        <taxon>Flavobacteriia</taxon>
        <taxon>Flavobacteriales</taxon>
        <taxon>Flavobacteriaceae</taxon>
        <taxon>Gaetbulibacter</taxon>
    </lineage>
</organism>
<name>A0ABW7N1C3_9FLAO</name>
<gene>
    <name evidence="1" type="primary">ytxJ</name>
    <name evidence="1" type="ORF">V8G58_13090</name>
</gene>
<evidence type="ECO:0000313" key="2">
    <source>
        <dbReference type="Proteomes" id="UP001610100"/>
    </source>
</evidence>
<sequence>MKNCKRKIQNMSLIRKLFKGSNSASMDQDLPWTPLSEASQIAEIKENSKSKTQIIFKHSTRCGISSMVMNRFKNAYDLSENQADLFYLDLIENRGVSNAVADTFGIRHESPQLLIVRNGSVVKHDSHSGINEINLDEYI</sequence>
<dbReference type="InterPro" id="IPR022551">
    <property type="entry name" value="BrxC"/>
</dbReference>
<keyword evidence="2" id="KW-1185">Reference proteome</keyword>
<dbReference type="SUPFAM" id="SSF52833">
    <property type="entry name" value="Thioredoxin-like"/>
    <property type="match status" value="1"/>
</dbReference>
<evidence type="ECO:0000313" key="1">
    <source>
        <dbReference type="EMBL" id="MFH6772871.1"/>
    </source>
</evidence>
<dbReference type="RefSeq" id="WP_344742105.1">
    <property type="nucleotide sequence ID" value="NZ_BAABAY010000007.1"/>
</dbReference>
<dbReference type="EMBL" id="JBAWKB010000005">
    <property type="protein sequence ID" value="MFH6772871.1"/>
    <property type="molecule type" value="Genomic_DNA"/>
</dbReference>
<dbReference type="InterPro" id="IPR036249">
    <property type="entry name" value="Thioredoxin-like_sf"/>
</dbReference>
<dbReference type="NCBIfam" id="TIGR04019">
    <property type="entry name" value="B_thiol_YtxJ"/>
    <property type="match status" value="1"/>
</dbReference>
<dbReference type="Pfam" id="PF11009">
    <property type="entry name" value="BrxC"/>
    <property type="match status" value="1"/>
</dbReference>
<accession>A0ABW7N1C3</accession>
<protein>
    <submittedName>
        <fullName evidence="1">Bacillithiol system redox-active protein YtxJ</fullName>
    </submittedName>
</protein>